<dbReference type="PROSITE" id="PS50931">
    <property type="entry name" value="HTH_LYSR"/>
    <property type="match status" value="1"/>
</dbReference>
<dbReference type="InterPro" id="IPR000847">
    <property type="entry name" value="LysR_HTH_N"/>
</dbReference>
<dbReference type="Gene3D" id="3.40.190.290">
    <property type="match status" value="1"/>
</dbReference>
<dbReference type="EMBL" id="CP139858">
    <property type="protein sequence ID" value="WQB96749.1"/>
    <property type="molecule type" value="Genomic_DNA"/>
</dbReference>
<dbReference type="PANTHER" id="PTHR30126">
    <property type="entry name" value="HTH-TYPE TRANSCRIPTIONAL REGULATOR"/>
    <property type="match status" value="1"/>
</dbReference>
<evidence type="ECO:0000313" key="7">
    <source>
        <dbReference type="Proteomes" id="UP001322481"/>
    </source>
</evidence>
<keyword evidence="4" id="KW-0804">Transcription</keyword>
<keyword evidence="3" id="KW-0238">DNA-binding</keyword>
<comment type="similarity">
    <text evidence="1">Belongs to the LysR transcriptional regulatory family.</text>
</comment>
<evidence type="ECO:0000259" key="5">
    <source>
        <dbReference type="PROSITE" id="PS50931"/>
    </source>
</evidence>
<evidence type="ECO:0000313" key="6">
    <source>
        <dbReference type="EMBL" id="WQB96749.1"/>
    </source>
</evidence>
<dbReference type="PRINTS" id="PR00039">
    <property type="entry name" value="HTHLYSR"/>
</dbReference>
<evidence type="ECO:0000256" key="2">
    <source>
        <dbReference type="ARBA" id="ARBA00023015"/>
    </source>
</evidence>
<dbReference type="SUPFAM" id="SSF46785">
    <property type="entry name" value="Winged helix' DNA-binding domain"/>
    <property type="match status" value="1"/>
</dbReference>
<protein>
    <submittedName>
        <fullName evidence="6">LysR family transcriptional regulator</fullName>
    </submittedName>
</protein>
<organism evidence="6 7">
    <name type="scientific">Mesorhizobium huakuii</name>
    <dbReference type="NCBI Taxonomy" id="28104"/>
    <lineage>
        <taxon>Bacteria</taxon>
        <taxon>Pseudomonadati</taxon>
        <taxon>Pseudomonadota</taxon>
        <taxon>Alphaproteobacteria</taxon>
        <taxon>Hyphomicrobiales</taxon>
        <taxon>Phyllobacteriaceae</taxon>
        <taxon>Mesorhizobium</taxon>
    </lineage>
</organism>
<dbReference type="InterPro" id="IPR005119">
    <property type="entry name" value="LysR_subst-bd"/>
</dbReference>
<dbReference type="Pfam" id="PF03466">
    <property type="entry name" value="LysR_substrate"/>
    <property type="match status" value="1"/>
</dbReference>
<dbReference type="InterPro" id="IPR036388">
    <property type="entry name" value="WH-like_DNA-bd_sf"/>
</dbReference>
<dbReference type="Proteomes" id="UP001322481">
    <property type="component" value="Chromosome"/>
</dbReference>
<dbReference type="SUPFAM" id="SSF53850">
    <property type="entry name" value="Periplasmic binding protein-like II"/>
    <property type="match status" value="1"/>
</dbReference>
<feature type="domain" description="HTH lysR-type" evidence="5">
    <location>
        <begin position="1"/>
        <end position="58"/>
    </location>
</feature>
<sequence>MDAEALNTFLTIHRQRGFSNAARVLNRTQPAISHRISLLEQELGMPLFERMSNGIALSQAGRVLLPYAERALAALQDAETAVRALKTENAGPLSLAVVGTLASTRLTAILKKFAASHRSVDLALQTVRSTEVSDLVRRGEATIGIRYDRDRSPDLQYERLGVERLLVVCSTEHALAARSIESLAELVEERWIAFPEIPGQREIWASHVFSIFQTLGLGEVDWTPVDSLTAQKRLVEAGFGLALMTESGVAEELAAGTLATIDVRDLALTISIFIVTRRDGFLSAAANRLREQLGTDYLDAIGPRRNA</sequence>
<name>A0ABZ0VK83_9HYPH</name>
<dbReference type="RefSeq" id="WP_322417859.1">
    <property type="nucleotide sequence ID" value="NZ_CP139858.1"/>
</dbReference>
<dbReference type="CDD" id="cd05466">
    <property type="entry name" value="PBP2_LTTR_substrate"/>
    <property type="match status" value="1"/>
</dbReference>
<evidence type="ECO:0000256" key="1">
    <source>
        <dbReference type="ARBA" id="ARBA00009437"/>
    </source>
</evidence>
<evidence type="ECO:0000256" key="4">
    <source>
        <dbReference type="ARBA" id="ARBA00023163"/>
    </source>
</evidence>
<dbReference type="InterPro" id="IPR036390">
    <property type="entry name" value="WH_DNA-bd_sf"/>
</dbReference>
<dbReference type="Pfam" id="PF00126">
    <property type="entry name" value="HTH_1"/>
    <property type="match status" value="1"/>
</dbReference>
<dbReference type="Gene3D" id="1.10.10.10">
    <property type="entry name" value="Winged helix-like DNA-binding domain superfamily/Winged helix DNA-binding domain"/>
    <property type="match status" value="1"/>
</dbReference>
<proteinExistence type="inferred from homology"/>
<gene>
    <name evidence="6" type="ORF">U0R22_000807</name>
</gene>
<accession>A0ABZ0VK83</accession>
<reference evidence="6 7" key="1">
    <citation type="submission" date="2023-11" db="EMBL/GenBank/DDBJ databases">
        <authorList>
            <person name="Panchal A.K."/>
            <person name="Meaney J.S."/>
            <person name="Karas B.J."/>
            <person name="diCenzo G.C."/>
        </authorList>
    </citation>
    <scope>NUCLEOTIDE SEQUENCE [LARGE SCALE GENOMIC DNA]</scope>
    <source>
        <strain evidence="6 7">NZP2235</strain>
    </source>
</reference>
<dbReference type="PANTHER" id="PTHR30126:SF40">
    <property type="entry name" value="HTH-TYPE TRANSCRIPTIONAL REGULATOR GLTR"/>
    <property type="match status" value="1"/>
</dbReference>
<evidence type="ECO:0000256" key="3">
    <source>
        <dbReference type="ARBA" id="ARBA00023125"/>
    </source>
</evidence>
<keyword evidence="7" id="KW-1185">Reference proteome</keyword>
<keyword evidence="2" id="KW-0805">Transcription regulation</keyword>